<evidence type="ECO:0000313" key="3">
    <source>
        <dbReference type="EMBL" id="ADU66275.1"/>
    </source>
</evidence>
<dbReference type="InParanoid" id="E6W7A8"/>
<feature type="modified residue" description="4-aspartylphosphate" evidence="1">
    <location>
        <position position="60"/>
    </location>
</feature>
<dbReference type="SUPFAM" id="SSF52172">
    <property type="entry name" value="CheY-like"/>
    <property type="match status" value="1"/>
</dbReference>
<dbReference type="GO" id="GO:0000160">
    <property type="term" value="P:phosphorelay signal transduction system"/>
    <property type="evidence" value="ECO:0007669"/>
    <property type="project" value="InterPro"/>
</dbReference>
<keyword evidence="4" id="KW-1185">Reference proteome</keyword>
<reference evidence="3 4" key="1">
    <citation type="submission" date="2010-12" db="EMBL/GenBank/DDBJ databases">
        <title>Complete sequence of Desulfurispirillum indicum S5.</title>
        <authorList>
            <consortium name="US DOE Joint Genome Institute"/>
            <person name="Lucas S."/>
            <person name="Copeland A."/>
            <person name="Lapidus A."/>
            <person name="Cheng J.-F."/>
            <person name="Goodwin L."/>
            <person name="Pitluck S."/>
            <person name="Chertkov O."/>
            <person name="Held B."/>
            <person name="Detter J.C."/>
            <person name="Han C."/>
            <person name="Tapia R."/>
            <person name="Land M."/>
            <person name="Hauser L."/>
            <person name="Kyrpides N."/>
            <person name="Ivanova N."/>
            <person name="Mikhailova N."/>
            <person name="Haggblom M."/>
            <person name="Rauschenbach I."/>
            <person name="Bini E."/>
            <person name="Woyke T."/>
        </authorList>
    </citation>
    <scope>NUCLEOTIDE SEQUENCE [LARGE SCALE GENOMIC DNA]</scope>
    <source>
        <strain evidence="4">ATCC BAA-1389 / DSM 22839 / S5</strain>
    </source>
</reference>
<dbReference type="OrthoDB" id="5292887at2"/>
<dbReference type="AlphaFoldDB" id="E6W7A8"/>
<dbReference type="Gene3D" id="3.40.50.2300">
    <property type="match status" value="1"/>
</dbReference>
<dbReference type="eggNOG" id="COG4753">
    <property type="taxonomic scope" value="Bacteria"/>
</dbReference>
<name>E6W7A8_DESIS</name>
<dbReference type="SMART" id="SM00448">
    <property type="entry name" value="REC"/>
    <property type="match status" value="1"/>
</dbReference>
<organism evidence="3 4">
    <name type="scientific">Desulfurispirillum indicum (strain ATCC BAA-1389 / DSM 22839 / S5)</name>
    <dbReference type="NCBI Taxonomy" id="653733"/>
    <lineage>
        <taxon>Bacteria</taxon>
        <taxon>Pseudomonadati</taxon>
        <taxon>Chrysiogenota</taxon>
        <taxon>Chrysiogenia</taxon>
        <taxon>Chrysiogenales</taxon>
        <taxon>Chrysiogenaceae</taxon>
        <taxon>Desulfurispirillum</taxon>
    </lineage>
</organism>
<dbReference type="PROSITE" id="PS50110">
    <property type="entry name" value="RESPONSE_REGULATORY"/>
    <property type="match status" value="1"/>
</dbReference>
<dbReference type="PANTHER" id="PTHR43228">
    <property type="entry name" value="TWO-COMPONENT RESPONSE REGULATOR"/>
    <property type="match status" value="1"/>
</dbReference>
<proteinExistence type="predicted"/>
<dbReference type="STRING" id="653733.Selin_1542"/>
<feature type="domain" description="Response regulatory" evidence="2">
    <location>
        <begin position="11"/>
        <end position="121"/>
    </location>
</feature>
<accession>E6W7A8</accession>
<evidence type="ECO:0000313" key="4">
    <source>
        <dbReference type="Proteomes" id="UP000002572"/>
    </source>
</evidence>
<dbReference type="InterPro" id="IPR001789">
    <property type="entry name" value="Sig_transdc_resp-reg_receiver"/>
</dbReference>
<dbReference type="InterPro" id="IPR011006">
    <property type="entry name" value="CheY-like_superfamily"/>
</dbReference>
<evidence type="ECO:0000259" key="2">
    <source>
        <dbReference type="PROSITE" id="PS50110"/>
    </source>
</evidence>
<dbReference type="KEGG" id="din:Selin_1542"/>
<dbReference type="HOGENOM" id="CLU_000445_69_8_0"/>
<dbReference type="InterPro" id="IPR052048">
    <property type="entry name" value="ST_Response_Regulator"/>
</dbReference>
<dbReference type="Pfam" id="PF00072">
    <property type="entry name" value="Response_reg"/>
    <property type="match status" value="1"/>
</dbReference>
<evidence type="ECO:0000256" key="1">
    <source>
        <dbReference type="PROSITE-ProRule" id="PRU00169"/>
    </source>
</evidence>
<sequence length="124" mass="13749">MEVEEILKNKSVLIVEDEPLTRQMLARILSFRVGEVIVAANGKEGLELFHSRNPDIILSDLEMPVMNGADMIRAIRQVSPDKPIVVITAFDDDEHLACEADCVLVKPIFKKELLGVLAAVAQKL</sequence>
<keyword evidence="1" id="KW-0597">Phosphoprotein</keyword>
<dbReference type="Proteomes" id="UP000002572">
    <property type="component" value="Chromosome"/>
</dbReference>
<protein>
    <submittedName>
        <fullName evidence="3">Response regulator receiver</fullName>
    </submittedName>
</protein>
<dbReference type="EMBL" id="CP002432">
    <property type="protein sequence ID" value="ADU66275.1"/>
    <property type="molecule type" value="Genomic_DNA"/>
</dbReference>
<dbReference type="PANTHER" id="PTHR43228:SF1">
    <property type="entry name" value="TWO-COMPONENT RESPONSE REGULATOR ARR22"/>
    <property type="match status" value="1"/>
</dbReference>
<gene>
    <name evidence="3" type="ordered locus">Selin_1542</name>
</gene>